<dbReference type="Proteomes" id="UP000031552">
    <property type="component" value="Unassembled WGS sequence"/>
</dbReference>
<dbReference type="InterPro" id="IPR050834">
    <property type="entry name" value="Glycosyltransf_2"/>
</dbReference>
<reference evidence="2" key="2">
    <citation type="submission" date="2014-09" db="EMBL/GenBank/DDBJ databases">
        <title>Criblamydia sequanensis harbors a mega-plasmid encoding arsenite resistance.</title>
        <authorList>
            <person name="Bertelli C."/>
            <person name="Goesmann A."/>
            <person name="Greub G."/>
        </authorList>
    </citation>
    <scope>NUCLEOTIDE SEQUENCE [LARGE SCALE GENOMIC DNA]</scope>
    <source>
        <strain evidence="2">CRIB-18</strain>
    </source>
</reference>
<dbReference type="EC" id="2.4.-.-" evidence="2"/>
<comment type="caution">
    <text evidence="2">The sequence shown here is derived from an EMBL/GenBank/DDBJ whole genome shotgun (WGS) entry which is preliminary data.</text>
</comment>
<dbReference type="STRING" id="1437425.CSEC_1827"/>
<organism evidence="2 3">
    <name type="scientific">Candidatus Criblamydia sequanensis CRIB-18</name>
    <dbReference type="NCBI Taxonomy" id="1437425"/>
    <lineage>
        <taxon>Bacteria</taxon>
        <taxon>Pseudomonadati</taxon>
        <taxon>Chlamydiota</taxon>
        <taxon>Chlamydiia</taxon>
        <taxon>Parachlamydiales</taxon>
        <taxon>Candidatus Criblamydiaceae</taxon>
        <taxon>Candidatus Criblamydia</taxon>
    </lineage>
</organism>
<evidence type="ECO:0000313" key="2">
    <source>
        <dbReference type="EMBL" id="CDR34636.1"/>
    </source>
</evidence>
<keyword evidence="2" id="KW-0808">Transferase</keyword>
<sequence length="218" mass="24378">MDISVVIPCFNAGNYLLEALESVSRQTFLPKEIIVIDDGSTDDSIKKAKSSYPSVIFYHQSNKGPGSARNLGALNSKSEALCFLDADDLFEKTKLEIQSKALKESPESLIFGHVSQFLSPECEPSSIKTPNKQAGIHAGTLLLKRDLFLKIGLFPTNVQIGEFLSWYLKAKEQGVKIVMLPEVLMRRRIHKNNLSLREACHRSQFAKILLSQKLNKTK</sequence>
<dbReference type="eggNOG" id="COG1216">
    <property type="taxonomic scope" value="Bacteria"/>
</dbReference>
<dbReference type="InterPro" id="IPR029044">
    <property type="entry name" value="Nucleotide-diphossugar_trans"/>
</dbReference>
<dbReference type="Pfam" id="PF00535">
    <property type="entry name" value="Glycos_transf_2"/>
    <property type="match status" value="1"/>
</dbReference>
<keyword evidence="3" id="KW-1185">Reference proteome</keyword>
<dbReference type="CDD" id="cd00761">
    <property type="entry name" value="Glyco_tranf_GTA_type"/>
    <property type="match status" value="1"/>
</dbReference>
<keyword evidence="2" id="KW-0328">Glycosyltransferase</keyword>
<feature type="domain" description="Glycosyltransferase 2-like" evidence="1">
    <location>
        <begin position="4"/>
        <end position="114"/>
    </location>
</feature>
<dbReference type="AlphaFoldDB" id="A0A090D021"/>
<dbReference type="EMBL" id="CCEJ010000009">
    <property type="protein sequence ID" value="CDR34636.1"/>
    <property type="molecule type" value="Genomic_DNA"/>
</dbReference>
<dbReference type="SUPFAM" id="SSF53448">
    <property type="entry name" value="Nucleotide-diphospho-sugar transferases"/>
    <property type="match status" value="1"/>
</dbReference>
<evidence type="ECO:0000313" key="3">
    <source>
        <dbReference type="Proteomes" id="UP000031552"/>
    </source>
</evidence>
<name>A0A090D021_9BACT</name>
<accession>A0A090D021</accession>
<proteinExistence type="predicted"/>
<evidence type="ECO:0000259" key="1">
    <source>
        <dbReference type="Pfam" id="PF00535"/>
    </source>
</evidence>
<reference evidence="2" key="1">
    <citation type="submission" date="2013-12" db="EMBL/GenBank/DDBJ databases">
        <authorList>
            <person name="Linke B."/>
        </authorList>
    </citation>
    <scope>NUCLEOTIDE SEQUENCE [LARGE SCALE GENOMIC DNA]</scope>
    <source>
        <strain evidence="2">CRIB-18</strain>
    </source>
</reference>
<protein>
    <submittedName>
        <fullName evidence="2">Glycosyl transferase</fullName>
        <ecNumber evidence="2">2.4.-.-</ecNumber>
    </submittedName>
</protein>
<dbReference type="PANTHER" id="PTHR43685:SF2">
    <property type="entry name" value="GLYCOSYLTRANSFERASE 2-LIKE DOMAIN-CONTAINING PROTEIN"/>
    <property type="match status" value="1"/>
</dbReference>
<dbReference type="RefSeq" id="WP_161780983.1">
    <property type="nucleotide sequence ID" value="NZ_CCEJ010000009.1"/>
</dbReference>
<dbReference type="Gene3D" id="3.90.550.10">
    <property type="entry name" value="Spore Coat Polysaccharide Biosynthesis Protein SpsA, Chain A"/>
    <property type="match status" value="1"/>
</dbReference>
<dbReference type="InterPro" id="IPR001173">
    <property type="entry name" value="Glyco_trans_2-like"/>
</dbReference>
<dbReference type="GO" id="GO:0016757">
    <property type="term" value="F:glycosyltransferase activity"/>
    <property type="evidence" value="ECO:0007669"/>
    <property type="project" value="UniProtKB-KW"/>
</dbReference>
<gene>
    <name evidence="2" type="ORF">CSEC_1827</name>
</gene>
<dbReference type="PANTHER" id="PTHR43685">
    <property type="entry name" value="GLYCOSYLTRANSFERASE"/>
    <property type="match status" value="1"/>
</dbReference>